<dbReference type="Gene3D" id="3.30.565.10">
    <property type="entry name" value="Histidine kinase-like ATPase, C-terminal domain"/>
    <property type="match status" value="1"/>
</dbReference>
<dbReference type="EMBL" id="PIPW01000002">
    <property type="protein sequence ID" value="RUO52933.1"/>
    <property type="molecule type" value="Genomic_DNA"/>
</dbReference>
<dbReference type="CDD" id="cd03482">
    <property type="entry name" value="MutL_Trans_MutL"/>
    <property type="match status" value="1"/>
</dbReference>
<dbReference type="Pfam" id="PF13589">
    <property type="entry name" value="HATPase_c_3"/>
    <property type="match status" value="1"/>
</dbReference>
<dbReference type="InterPro" id="IPR014762">
    <property type="entry name" value="DNA_mismatch_repair_CS"/>
</dbReference>
<dbReference type="InterPro" id="IPR020667">
    <property type="entry name" value="DNA_mismatch_repair_MutL"/>
</dbReference>
<feature type="region of interest" description="Disordered" evidence="6">
    <location>
        <begin position="331"/>
        <end position="352"/>
    </location>
</feature>
<dbReference type="HAMAP" id="MF_00149">
    <property type="entry name" value="DNA_mis_repair"/>
    <property type="match status" value="1"/>
</dbReference>
<dbReference type="InterPro" id="IPR042121">
    <property type="entry name" value="MutL_C_regsub"/>
</dbReference>
<dbReference type="SUPFAM" id="SSF54211">
    <property type="entry name" value="Ribosomal protein S5 domain 2-like"/>
    <property type="match status" value="1"/>
</dbReference>
<dbReference type="Proteomes" id="UP000287198">
    <property type="component" value="Unassembled WGS sequence"/>
</dbReference>
<dbReference type="InterPro" id="IPR038973">
    <property type="entry name" value="MutL/Mlh/Pms-like"/>
</dbReference>
<evidence type="ECO:0000313" key="8">
    <source>
        <dbReference type="EMBL" id="RUO52933.1"/>
    </source>
</evidence>
<dbReference type="NCBIfam" id="TIGR00585">
    <property type="entry name" value="mutl"/>
    <property type="match status" value="1"/>
</dbReference>
<dbReference type="GO" id="GO:0006298">
    <property type="term" value="P:mismatch repair"/>
    <property type="evidence" value="ECO:0007669"/>
    <property type="project" value="UniProtKB-UniRule"/>
</dbReference>
<dbReference type="SUPFAM" id="SSF118116">
    <property type="entry name" value="DNA mismatch repair protein MutL"/>
    <property type="match status" value="1"/>
</dbReference>
<dbReference type="GO" id="GO:0032300">
    <property type="term" value="C:mismatch repair complex"/>
    <property type="evidence" value="ECO:0007669"/>
    <property type="project" value="InterPro"/>
</dbReference>
<dbReference type="GO" id="GO:0016887">
    <property type="term" value="F:ATP hydrolysis activity"/>
    <property type="evidence" value="ECO:0007669"/>
    <property type="project" value="InterPro"/>
</dbReference>
<evidence type="ECO:0000256" key="1">
    <source>
        <dbReference type="ARBA" id="ARBA00006082"/>
    </source>
</evidence>
<keyword evidence="3 5" id="KW-0227">DNA damage</keyword>
<dbReference type="GO" id="GO:0140664">
    <property type="term" value="F:ATP-dependent DNA damage sensor activity"/>
    <property type="evidence" value="ECO:0007669"/>
    <property type="project" value="InterPro"/>
</dbReference>
<dbReference type="InterPro" id="IPR020568">
    <property type="entry name" value="Ribosomal_Su5_D2-typ_SF"/>
</dbReference>
<keyword evidence="4 5" id="KW-0234">DNA repair</keyword>
<dbReference type="SMART" id="SM01340">
    <property type="entry name" value="DNA_mis_repair"/>
    <property type="match status" value="1"/>
</dbReference>
<evidence type="ECO:0000256" key="6">
    <source>
        <dbReference type="SAM" id="MobiDB-lite"/>
    </source>
</evidence>
<dbReference type="OrthoDB" id="9763467at2"/>
<dbReference type="PANTHER" id="PTHR10073">
    <property type="entry name" value="DNA MISMATCH REPAIR PROTEIN MLH, PMS, MUTL"/>
    <property type="match status" value="1"/>
</dbReference>
<comment type="caution">
    <text evidence="8">The sequence shown here is derived from an EMBL/GenBank/DDBJ whole genome shotgun (WGS) entry which is preliminary data.</text>
</comment>
<dbReference type="AlphaFoldDB" id="A0A432XW95"/>
<dbReference type="Gene3D" id="3.30.230.10">
    <property type="match status" value="1"/>
</dbReference>
<dbReference type="InterPro" id="IPR014721">
    <property type="entry name" value="Ribsml_uS5_D2-typ_fold_subgr"/>
</dbReference>
<dbReference type="GO" id="GO:0005524">
    <property type="term" value="F:ATP binding"/>
    <property type="evidence" value="ECO:0007669"/>
    <property type="project" value="InterPro"/>
</dbReference>
<protein>
    <recommendedName>
        <fullName evidence="2 5">DNA mismatch repair protein MutL</fullName>
    </recommendedName>
</protein>
<dbReference type="Pfam" id="PF01119">
    <property type="entry name" value="DNA_mis_repair"/>
    <property type="match status" value="1"/>
</dbReference>
<dbReference type="FunFam" id="3.30.230.10:FF:000013">
    <property type="entry name" value="DNA mismatch repair endonuclease MutL"/>
    <property type="match status" value="1"/>
</dbReference>
<evidence type="ECO:0000256" key="2">
    <source>
        <dbReference type="ARBA" id="ARBA00021975"/>
    </source>
</evidence>
<evidence type="ECO:0000256" key="4">
    <source>
        <dbReference type="ARBA" id="ARBA00023204"/>
    </source>
</evidence>
<accession>A0A432XW95</accession>
<dbReference type="GO" id="GO:0030983">
    <property type="term" value="F:mismatched DNA binding"/>
    <property type="evidence" value="ECO:0007669"/>
    <property type="project" value="InterPro"/>
</dbReference>
<dbReference type="PROSITE" id="PS00058">
    <property type="entry name" value="DNA_MISMATCH_REPAIR_1"/>
    <property type="match status" value="1"/>
</dbReference>
<dbReference type="PANTHER" id="PTHR10073:SF12">
    <property type="entry name" value="DNA MISMATCH REPAIR PROTEIN MLH1"/>
    <property type="match status" value="1"/>
</dbReference>
<keyword evidence="9" id="KW-1185">Reference proteome</keyword>
<feature type="compositionally biased region" description="Polar residues" evidence="6">
    <location>
        <begin position="335"/>
        <end position="352"/>
    </location>
</feature>
<evidence type="ECO:0000256" key="5">
    <source>
        <dbReference type="HAMAP-Rule" id="MF_00149"/>
    </source>
</evidence>
<gene>
    <name evidence="5" type="primary">mutL</name>
    <name evidence="8" type="ORF">CWI69_07820</name>
</gene>
<comment type="function">
    <text evidence="5">This protein is involved in the repair of mismatches in DNA. It is required for dam-dependent methyl-directed DNA mismatch repair. May act as a 'molecular matchmaker', a protein that promotes the formation of a stable complex between two or more DNA-binding proteins in an ATP-dependent manner without itself being part of a final effector complex.</text>
</comment>
<feature type="domain" description="DNA mismatch repair protein S5" evidence="7">
    <location>
        <begin position="211"/>
        <end position="329"/>
    </location>
</feature>
<evidence type="ECO:0000313" key="9">
    <source>
        <dbReference type="Proteomes" id="UP000287198"/>
    </source>
</evidence>
<dbReference type="InterPro" id="IPR037198">
    <property type="entry name" value="MutL_C_sf"/>
</dbReference>
<dbReference type="InterPro" id="IPR036890">
    <property type="entry name" value="HATPase_C_sf"/>
</dbReference>
<name>A0A432XW95_9GAMM</name>
<dbReference type="InterPro" id="IPR002099">
    <property type="entry name" value="MutL/Mlh/PMS"/>
</dbReference>
<proteinExistence type="inferred from homology"/>
<dbReference type="InterPro" id="IPR014790">
    <property type="entry name" value="MutL_C"/>
</dbReference>
<reference evidence="9" key="1">
    <citation type="journal article" date="2018" name="Front. Microbiol.">
        <title>Genome-Based Analysis Reveals the Taxonomy and Diversity of the Family Idiomarinaceae.</title>
        <authorList>
            <person name="Liu Y."/>
            <person name="Lai Q."/>
            <person name="Shao Z."/>
        </authorList>
    </citation>
    <scope>NUCLEOTIDE SEQUENCE [LARGE SCALE GENOMIC DNA]</scope>
    <source>
        <strain evidence="9">BH195</strain>
    </source>
</reference>
<evidence type="ECO:0000256" key="3">
    <source>
        <dbReference type="ARBA" id="ARBA00022763"/>
    </source>
</evidence>
<dbReference type="InterPro" id="IPR013507">
    <property type="entry name" value="DNA_mismatch_S5_2-like"/>
</dbReference>
<dbReference type="Pfam" id="PF08676">
    <property type="entry name" value="MutL_C"/>
    <property type="match status" value="1"/>
</dbReference>
<organism evidence="8 9">
    <name type="scientific">Pseudidiomarina halophila</name>
    <dbReference type="NCBI Taxonomy" id="1449799"/>
    <lineage>
        <taxon>Bacteria</taxon>
        <taxon>Pseudomonadati</taxon>
        <taxon>Pseudomonadota</taxon>
        <taxon>Gammaproteobacteria</taxon>
        <taxon>Alteromonadales</taxon>
        <taxon>Idiomarinaceae</taxon>
        <taxon>Pseudidiomarina</taxon>
    </lineage>
</organism>
<dbReference type="Gene3D" id="3.30.1370.100">
    <property type="entry name" value="MutL, C-terminal domain, regulatory subdomain"/>
    <property type="match status" value="1"/>
</dbReference>
<feature type="region of interest" description="Disordered" evidence="6">
    <location>
        <begin position="365"/>
        <end position="394"/>
    </location>
</feature>
<feature type="compositionally biased region" description="Pro residues" evidence="6">
    <location>
        <begin position="376"/>
        <end position="387"/>
    </location>
</feature>
<comment type="similarity">
    <text evidence="1 5">Belongs to the DNA mismatch repair MutL/HexB family.</text>
</comment>
<dbReference type="FunFam" id="3.30.565.10:FF:000003">
    <property type="entry name" value="DNA mismatch repair endonuclease MutL"/>
    <property type="match status" value="1"/>
</dbReference>
<evidence type="ECO:0000259" key="7">
    <source>
        <dbReference type="SMART" id="SM01340"/>
    </source>
</evidence>
<dbReference type="SUPFAM" id="SSF55874">
    <property type="entry name" value="ATPase domain of HSP90 chaperone/DNA topoisomerase II/histidine kinase"/>
    <property type="match status" value="1"/>
</dbReference>
<sequence>MPIRLLPISLANQIAAGEVIERPSSVVKELVENSLDAGAMQLVIDIEKGGRRRIRIRDNGSGVSKDELALALARHATSKIASLDDLEAIQSLGFRGEALASISSVSRLTLTSKPADQQQAWRAWVEGRDMQAELAPASHPNGTTVDVEDLFFNTPARRKFLRTDKTEFNHIDELLKRIALSRFDVRLTLNHNQKMVRNYPAVDSAQVVDRVARVMSSQFTEHAIALDVEHLALRLWGWVAPPDGCRHQADGQYFYVNGRMMRDRMLNHAIRQAYGDTLNDDRVPTYVLYLELPATEVDVNVHPAKHEVRFQQGREVHDFVLQSVRQALDTKASAKGSSTHSYQPSSSELQQQVAELQPRNKLPLPGIMGGDSVTQPVPPRPSMPSVPEPAEVSLSPGTAPASVLAVVEQRMALLQQEGRLTLLHLQAIEQAYLVTQLQRQHATGLAGQPLLIPVRLTDNDSLQRLTTIAPERLARLGIMLNREARSVVVKQVPSALRHTDINVSLARVTQMLADHAELPTTFWDWLASQQLSTSYTKVQAEHWLAIWRDQLDADPAYCTPVELPELPERLR</sequence>
<dbReference type="CDD" id="cd16926">
    <property type="entry name" value="HATPase_MutL-MLH-PMS-like"/>
    <property type="match status" value="1"/>
</dbReference>
<dbReference type="RefSeq" id="WP_126763514.1">
    <property type="nucleotide sequence ID" value="NZ_JBHLTZ010000012.1"/>
</dbReference>